<feature type="non-terminal residue" evidence="3">
    <location>
        <position position="193"/>
    </location>
</feature>
<keyword evidence="2" id="KW-1185">Reference proteome</keyword>
<dbReference type="Pfam" id="PF13638">
    <property type="entry name" value="PIN_4"/>
    <property type="match status" value="1"/>
</dbReference>
<organism evidence="2 3">
    <name type="scientific">Diaphorina citri</name>
    <name type="common">Asian citrus psyllid</name>
    <dbReference type="NCBI Taxonomy" id="121845"/>
    <lineage>
        <taxon>Eukaryota</taxon>
        <taxon>Metazoa</taxon>
        <taxon>Ecdysozoa</taxon>
        <taxon>Arthropoda</taxon>
        <taxon>Hexapoda</taxon>
        <taxon>Insecta</taxon>
        <taxon>Pterygota</taxon>
        <taxon>Neoptera</taxon>
        <taxon>Paraneoptera</taxon>
        <taxon>Hemiptera</taxon>
        <taxon>Sternorrhyncha</taxon>
        <taxon>Psylloidea</taxon>
        <taxon>Psyllidae</taxon>
        <taxon>Diaphorininae</taxon>
        <taxon>Diaphorina</taxon>
    </lineage>
</organism>
<dbReference type="Proteomes" id="UP000079169">
    <property type="component" value="Unplaced"/>
</dbReference>
<proteinExistence type="predicted"/>
<reference evidence="3" key="1">
    <citation type="submission" date="2025-08" db="UniProtKB">
        <authorList>
            <consortium name="RefSeq"/>
        </authorList>
    </citation>
    <scope>IDENTIFICATION</scope>
</reference>
<feature type="domain" description="PIN" evidence="1">
    <location>
        <begin position="106"/>
        <end position="178"/>
    </location>
</feature>
<dbReference type="AlphaFoldDB" id="A0A1S3DQQ1"/>
<dbReference type="KEGG" id="dci:103522687"/>
<gene>
    <name evidence="3" type="primary">LOC103522687</name>
</gene>
<dbReference type="Gene3D" id="3.40.50.1010">
    <property type="entry name" value="5'-nuclease"/>
    <property type="match status" value="1"/>
</dbReference>
<name>A0A1S3DQQ1_DIACI</name>
<dbReference type="InterPro" id="IPR002716">
    <property type="entry name" value="PIN_dom"/>
</dbReference>
<sequence length="193" mass="22018">MGNNSNNTQQHPLLACDQDPQKLCIGFDWLTEAYSASKALIGTTHNIPYILVKNGGSIPYNNNNGTSGNLRLMQDMGQLWLRSEVTKLDSQIRHNLSSAMCLPPFLVPDTEVLASSPHLVKQLVYTKKFIIVIPNVVIQELDELKRTSGRVRDTIRWLEVQLRSGNRFLRTQRTTERKEIPFIKYPKKKDKEA</sequence>
<accession>A0A1S3DQQ1</accession>
<dbReference type="STRING" id="121845.A0A1S3DQQ1"/>
<evidence type="ECO:0000313" key="2">
    <source>
        <dbReference type="Proteomes" id="UP000079169"/>
    </source>
</evidence>
<evidence type="ECO:0000259" key="1">
    <source>
        <dbReference type="Pfam" id="PF13638"/>
    </source>
</evidence>
<protein>
    <submittedName>
        <fullName evidence="3">Protein SMG5-like</fullName>
    </submittedName>
</protein>
<evidence type="ECO:0000313" key="3">
    <source>
        <dbReference type="RefSeq" id="XP_008486005.1"/>
    </source>
</evidence>
<dbReference type="GeneID" id="103522687"/>
<dbReference type="PaxDb" id="121845-A0A1S3DQQ1"/>
<dbReference type="RefSeq" id="XP_008486005.1">
    <property type="nucleotide sequence ID" value="XM_008487783.1"/>
</dbReference>